<evidence type="ECO:0000256" key="8">
    <source>
        <dbReference type="SAM" id="Phobius"/>
    </source>
</evidence>
<dbReference type="PANTHER" id="PTHR30576">
    <property type="entry name" value="COLANIC BIOSYNTHESIS UDP-GLUCOSE LIPID CARRIER TRANSFERASE"/>
    <property type="match status" value="1"/>
</dbReference>
<sequence length="472" mass="52948">MNIFGHHAPRQFCVLACLDVAMLLSVLQLLDISQRCVGCFAGPLVQFDPPEAFLLTAGLLLITTAVGLYNNDAAQNLRIILKRFLVAWLIILVPSVAVIALTKIAAGLPFSELVGVLSLAITLFMLIMLMLHVLLGWWLGLSFMKRRVLVLGDGPGAEAVTRFLIGPGRGHFHHLQTIRHWRAPECAPPRIGNLLVAVPAPERAPLSMLAERLRTDEIIVAVDDHGGLPVAELMECKLHGMEVVDALIFWEREAGVIDSSKVEPGWLTFSSGFVFNHRHRVLKRALDLVVSLAFLVVALPVCLLTALAIRLESRGPIFYRQERVGLDGRIFKVWKFRSMRTDAEQDGVARWAASADDRVTRVGRFIRKVRIDEIPQVINVLVGEMSFIGPRPERPVFVEQLREVLPNYDLRHRMRPGITGWAQVNYRYGASIEDARQKLSYDLYYLKKNDVLLDFVILVQTIRVVLFPVGAR</sequence>
<feature type="transmembrane region" description="Helical" evidence="8">
    <location>
        <begin position="52"/>
        <end position="69"/>
    </location>
</feature>
<feature type="transmembrane region" description="Helical" evidence="8">
    <location>
        <begin position="81"/>
        <end position="101"/>
    </location>
</feature>
<dbReference type="EMBL" id="JAVDRL010000008">
    <property type="protein sequence ID" value="MDR6532258.1"/>
    <property type="molecule type" value="Genomic_DNA"/>
</dbReference>
<evidence type="ECO:0000313" key="11">
    <source>
        <dbReference type="Proteomes" id="UP001262754"/>
    </source>
</evidence>
<proteinExistence type="inferred from homology"/>
<protein>
    <submittedName>
        <fullName evidence="10">Sugar transferase (PEP-CTERM system associated)</fullName>
    </submittedName>
</protein>
<evidence type="ECO:0000256" key="6">
    <source>
        <dbReference type="ARBA" id="ARBA00023136"/>
    </source>
</evidence>
<keyword evidence="7" id="KW-0270">Exopolysaccharide synthesis</keyword>
<name>A0ABU1N1P7_9CAUL</name>
<keyword evidence="6 8" id="KW-0472">Membrane</keyword>
<evidence type="ECO:0000256" key="7">
    <source>
        <dbReference type="ARBA" id="ARBA00023169"/>
    </source>
</evidence>
<dbReference type="RefSeq" id="WP_230983766.1">
    <property type="nucleotide sequence ID" value="NZ_BMLD01000004.1"/>
</dbReference>
<dbReference type="InterPro" id="IPR003362">
    <property type="entry name" value="Bact_transf"/>
</dbReference>
<dbReference type="InterPro" id="IPR017464">
    <property type="entry name" value="Sugar_tfrase_EpsB_2"/>
</dbReference>
<evidence type="ECO:0000256" key="2">
    <source>
        <dbReference type="ARBA" id="ARBA00006464"/>
    </source>
</evidence>
<keyword evidence="4 8" id="KW-0812">Transmembrane</keyword>
<dbReference type="NCBIfam" id="TIGR03013">
    <property type="entry name" value="EpsB_2"/>
    <property type="match status" value="1"/>
</dbReference>
<accession>A0ABU1N1P7</accession>
<keyword evidence="3 10" id="KW-0808">Transferase</keyword>
<feature type="transmembrane region" description="Helical" evidence="8">
    <location>
        <begin position="12"/>
        <end position="32"/>
    </location>
</feature>
<feature type="domain" description="Bacterial sugar transferase" evidence="9">
    <location>
        <begin position="283"/>
        <end position="466"/>
    </location>
</feature>
<dbReference type="InterPro" id="IPR017475">
    <property type="entry name" value="EPS_sugar_tfrase"/>
</dbReference>
<comment type="subcellular location">
    <subcellularLocation>
        <location evidence="1">Membrane</location>
        <topology evidence="1">Multi-pass membrane protein</topology>
    </subcellularLocation>
</comment>
<feature type="transmembrane region" description="Helical" evidence="8">
    <location>
        <begin position="113"/>
        <end position="139"/>
    </location>
</feature>
<dbReference type="Proteomes" id="UP001262754">
    <property type="component" value="Unassembled WGS sequence"/>
</dbReference>
<gene>
    <name evidence="10" type="ORF">J2800_003014</name>
</gene>
<dbReference type="PANTHER" id="PTHR30576:SF0">
    <property type="entry name" value="UNDECAPRENYL-PHOSPHATE N-ACETYLGALACTOSAMINYL 1-PHOSPHATE TRANSFERASE-RELATED"/>
    <property type="match status" value="1"/>
</dbReference>
<comment type="caution">
    <text evidence="10">The sequence shown here is derived from an EMBL/GenBank/DDBJ whole genome shotgun (WGS) entry which is preliminary data.</text>
</comment>
<evidence type="ECO:0000259" key="9">
    <source>
        <dbReference type="Pfam" id="PF02397"/>
    </source>
</evidence>
<organism evidence="10 11">
    <name type="scientific">Caulobacter rhizosphaerae</name>
    <dbReference type="NCBI Taxonomy" id="2010972"/>
    <lineage>
        <taxon>Bacteria</taxon>
        <taxon>Pseudomonadati</taxon>
        <taxon>Pseudomonadota</taxon>
        <taxon>Alphaproteobacteria</taxon>
        <taxon>Caulobacterales</taxon>
        <taxon>Caulobacteraceae</taxon>
        <taxon>Caulobacter</taxon>
    </lineage>
</organism>
<evidence type="ECO:0000256" key="3">
    <source>
        <dbReference type="ARBA" id="ARBA00022679"/>
    </source>
</evidence>
<keyword evidence="11" id="KW-1185">Reference proteome</keyword>
<reference evidence="10 11" key="1">
    <citation type="submission" date="2023-07" db="EMBL/GenBank/DDBJ databases">
        <title>Sorghum-associated microbial communities from plants grown in Nebraska, USA.</title>
        <authorList>
            <person name="Schachtman D."/>
        </authorList>
    </citation>
    <scope>NUCLEOTIDE SEQUENCE [LARGE SCALE GENOMIC DNA]</scope>
    <source>
        <strain evidence="10 11">DS2154</strain>
    </source>
</reference>
<keyword evidence="5 8" id="KW-1133">Transmembrane helix</keyword>
<evidence type="ECO:0000313" key="10">
    <source>
        <dbReference type="EMBL" id="MDR6532258.1"/>
    </source>
</evidence>
<dbReference type="NCBIfam" id="TIGR03025">
    <property type="entry name" value="EPS_sugtrans"/>
    <property type="match status" value="1"/>
</dbReference>
<evidence type="ECO:0000256" key="1">
    <source>
        <dbReference type="ARBA" id="ARBA00004141"/>
    </source>
</evidence>
<dbReference type="GO" id="GO:0016740">
    <property type="term" value="F:transferase activity"/>
    <property type="evidence" value="ECO:0007669"/>
    <property type="project" value="UniProtKB-KW"/>
</dbReference>
<feature type="transmembrane region" description="Helical" evidence="8">
    <location>
        <begin position="288"/>
        <end position="309"/>
    </location>
</feature>
<dbReference type="Pfam" id="PF02397">
    <property type="entry name" value="Bac_transf"/>
    <property type="match status" value="1"/>
</dbReference>
<evidence type="ECO:0000256" key="4">
    <source>
        <dbReference type="ARBA" id="ARBA00022692"/>
    </source>
</evidence>
<comment type="similarity">
    <text evidence="2">Belongs to the bacterial sugar transferase family.</text>
</comment>
<evidence type="ECO:0000256" key="5">
    <source>
        <dbReference type="ARBA" id="ARBA00022989"/>
    </source>
</evidence>